<gene>
    <name evidence="3" type="ORF">B6C91_12080</name>
    <name evidence="2" type="ORF">B6D08_05575</name>
</gene>
<feature type="transmembrane region" description="Helical" evidence="1">
    <location>
        <begin position="53"/>
        <end position="74"/>
    </location>
</feature>
<dbReference type="RefSeq" id="WP_065603930.1">
    <property type="nucleotide sequence ID" value="NZ_CAMLEZ010000010.1"/>
</dbReference>
<keyword evidence="1" id="KW-0472">Membrane</keyword>
<dbReference type="EMBL" id="NART01000080">
    <property type="protein sequence ID" value="OTQ08527.1"/>
    <property type="molecule type" value="Genomic_DNA"/>
</dbReference>
<organism evidence="2 5">
    <name type="scientific">Gilliamella apicola</name>
    <dbReference type="NCBI Taxonomy" id="1196095"/>
    <lineage>
        <taxon>Bacteria</taxon>
        <taxon>Pseudomonadati</taxon>
        <taxon>Pseudomonadota</taxon>
        <taxon>Gammaproteobacteria</taxon>
        <taxon>Orbales</taxon>
        <taxon>Orbaceae</taxon>
        <taxon>Gilliamella</taxon>
    </lineage>
</organism>
<reference evidence="4 5" key="1">
    <citation type="submission" date="2017-03" db="EMBL/GenBank/DDBJ databases">
        <title>Comparative genomics of honeybee gut symbionts reveal geographically distinct and subgroup specific antibiotic resistance.</title>
        <authorList>
            <person name="Ludvigsen J."/>
            <person name="Porcellato D."/>
            <person name="Labee-Lund T.M."/>
            <person name="Amdam G.V."/>
            <person name="Rudi K."/>
        </authorList>
    </citation>
    <scope>NUCLEOTIDE SEQUENCE [LARGE SCALE GENOMIC DNA]</scope>
    <source>
        <strain evidence="2 5">A-7-12</strain>
        <strain evidence="3 4">A-9-12</strain>
    </source>
</reference>
<comment type="caution">
    <text evidence="2">The sequence shown here is derived from an EMBL/GenBank/DDBJ whole genome shotgun (WGS) entry which is preliminary data.</text>
</comment>
<evidence type="ECO:0000256" key="1">
    <source>
        <dbReference type="SAM" id="Phobius"/>
    </source>
</evidence>
<dbReference type="Proteomes" id="UP000194800">
    <property type="component" value="Unassembled WGS sequence"/>
</dbReference>
<protein>
    <submittedName>
        <fullName evidence="2">Uncharacterized protein</fullName>
    </submittedName>
</protein>
<evidence type="ECO:0000313" key="4">
    <source>
        <dbReference type="Proteomes" id="UP000194800"/>
    </source>
</evidence>
<keyword evidence="1" id="KW-1133">Transmembrane helix</keyword>
<evidence type="ECO:0000313" key="5">
    <source>
        <dbReference type="Proteomes" id="UP000194977"/>
    </source>
</evidence>
<dbReference type="OrthoDB" id="6195742at2"/>
<keyword evidence="4" id="KW-1185">Reference proteome</keyword>
<proteinExistence type="predicted"/>
<dbReference type="EMBL" id="NARP01000011">
    <property type="protein sequence ID" value="OTQ00157.1"/>
    <property type="molecule type" value="Genomic_DNA"/>
</dbReference>
<keyword evidence="1" id="KW-0812">Transmembrane</keyword>
<dbReference type="Proteomes" id="UP000194977">
    <property type="component" value="Unassembled WGS sequence"/>
</dbReference>
<accession>A0A242NIR6</accession>
<dbReference type="AlphaFoldDB" id="A0A242NIR6"/>
<name>A0A242NIR6_9GAMM</name>
<evidence type="ECO:0000313" key="2">
    <source>
        <dbReference type="EMBL" id="OTQ00157.1"/>
    </source>
</evidence>
<evidence type="ECO:0000313" key="3">
    <source>
        <dbReference type="EMBL" id="OTQ08527.1"/>
    </source>
</evidence>
<sequence>MASLNVKSANFTYKKISILFDKIFIDNKIVHFDDIELFDFASEDNIKEIKSSISWGVAGALTFGVFGAAAGLLLGGNKKETTFVLSMKSGKAFIASTKPETFLKIQKKINKHRDYVKTMGDMYISSESSHDNYYK</sequence>